<reference evidence="2" key="2">
    <citation type="submission" date="2017-02" db="EMBL/GenBank/DDBJ databases">
        <title>Sunflower complete genome.</title>
        <authorList>
            <person name="Langlade N."/>
            <person name="Munos S."/>
        </authorList>
    </citation>
    <scope>NUCLEOTIDE SEQUENCE [LARGE SCALE GENOMIC DNA]</scope>
    <source>
        <tissue evidence="2">Leaves</tissue>
    </source>
</reference>
<organism evidence="2 3">
    <name type="scientific">Helianthus annuus</name>
    <name type="common">Common sunflower</name>
    <dbReference type="NCBI Taxonomy" id="4232"/>
    <lineage>
        <taxon>Eukaryota</taxon>
        <taxon>Viridiplantae</taxon>
        <taxon>Streptophyta</taxon>
        <taxon>Embryophyta</taxon>
        <taxon>Tracheophyta</taxon>
        <taxon>Spermatophyta</taxon>
        <taxon>Magnoliopsida</taxon>
        <taxon>eudicotyledons</taxon>
        <taxon>Gunneridae</taxon>
        <taxon>Pentapetalae</taxon>
        <taxon>asterids</taxon>
        <taxon>campanulids</taxon>
        <taxon>Asterales</taxon>
        <taxon>Asteraceae</taxon>
        <taxon>Asteroideae</taxon>
        <taxon>Heliantheae alliance</taxon>
        <taxon>Heliantheae</taxon>
        <taxon>Helianthus</taxon>
    </lineage>
</organism>
<proteinExistence type="predicted"/>
<gene>
    <name evidence="2" type="ORF">HannXRQ_Chr12g0373581</name>
    <name evidence="1" type="ORF">HanXRQr2_Chr12g0546091</name>
</gene>
<dbReference type="EMBL" id="MNCJ02000327">
    <property type="protein sequence ID" value="KAF5778318.1"/>
    <property type="molecule type" value="Genomic_DNA"/>
</dbReference>
<reference evidence="1 3" key="1">
    <citation type="journal article" date="2017" name="Nature">
        <title>The sunflower genome provides insights into oil metabolism, flowering and Asterid evolution.</title>
        <authorList>
            <person name="Badouin H."/>
            <person name="Gouzy J."/>
            <person name="Grassa C.J."/>
            <person name="Murat F."/>
            <person name="Staton S.E."/>
            <person name="Cottret L."/>
            <person name="Lelandais-Briere C."/>
            <person name="Owens G.L."/>
            <person name="Carrere S."/>
            <person name="Mayjonade B."/>
            <person name="Legrand L."/>
            <person name="Gill N."/>
            <person name="Kane N.C."/>
            <person name="Bowers J.E."/>
            <person name="Hubner S."/>
            <person name="Bellec A."/>
            <person name="Berard A."/>
            <person name="Berges H."/>
            <person name="Blanchet N."/>
            <person name="Boniface M.C."/>
            <person name="Brunel D."/>
            <person name="Catrice O."/>
            <person name="Chaidir N."/>
            <person name="Claudel C."/>
            <person name="Donnadieu C."/>
            <person name="Faraut T."/>
            <person name="Fievet G."/>
            <person name="Helmstetter N."/>
            <person name="King M."/>
            <person name="Knapp S.J."/>
            <person name="Lai Z."/>
            <person name="Le Paslier M.C."/>
            <person name="Lippi Y."/>
            <person name="Lorenzon L."/>
            <person name="Mandel J.R."/>
            <person name="Marage G."/>
            <person name="Marchand G."/>
            <person name="Marquand E."/>
            <person name="Bret-Mestries E."/>
            <person name="Morien E."/>
            <person name="Nambeesan S."/>
            <person name="Nguyen T."/>
            <person name="Pegot-Espagnet P."/>
            <person name="Pouilly N."/>
            <person name="Raftis F."/>
            <person name="Sallet E."/>
            <person name="Schiex T."/>
            <person name="Thomas J."/>
            <person name="Vandecasteele C."/>
            <person name="Vares D."/>
            <person name="Vear F."/>
            <person name="Vautrin S."/>
            <person name="Crespi M."/>
            <person name="Mangin B."/>
            <person name="Burke J.M."/>
            <person name="Salse J."/>
            <person name="Munos S."/>
            <person name="Vincourt P."/>
            <person name="Rieseberg L.H."/>
            <person name="Langlade N.B."/>
        </authorList>
    </citation>
    <scope>NUCLEOTIDE SEQUENCE [LARGE SCALE GENOMIC DNA]</scope>
    <source>
        <strain evidence="3">cv. SF193</strain>
        <tissue evidence="1">Leaves</tissue>
    </source>
</reference>
<reference evidence="1" key="3">
    <citation type="submission" date="2020-06" db="EMBL/GenBank/DDBJ databases">
        <title>Helianthus annuus Genome sequencing and assembly Release 2.</title>
        <authorList>
            <person name="Gouzy J."/>
            <person name="Langlade N."/>
            <person name="Munos S."/>
        </authorList>
    </citation>
    <scope>NUCLEOTIDE SEQUENCE</scope>
    <source>
        <tissue evidence="1">Leaves</tissue>
    </source>
</reference>
<accession>A0A251T6A4</accession>
<dbReference type="InParanoid" id="A0A251T6A4"/>
<evidence type="ECO:0000313" key="3">
    <source>
        <dbReference type="Proteomes" id="UP000215914"/>
    </source>
</evidence>
<evidence type="ECO:0000313" key="2">
    <source>
        <dbReference type="EMBL" id="OTG05441.1"/>
    </source>
</evidence>
<dbReference type="AlphaFoldDB" id="A0A251T6A4"/>
<keyword evidence="3" id="KW-1185">Reference proteome</keyword>
<protein>
    <submittedName>
        <fullName evidence="2">Uncharacterized protein</fullName>
    </submittedName>
</protein>
<evidence type="ECO:0000313" key="1">
    <source>
        <dbReference type="EMBL" id="KAF5778318.1"/>
    </source>
</evidence>
<dbReference type="Gramene" id="mRNA:HanXRQr2_Chr12g0546091">
    <property type="protein sequence ID" value="mRNA:HanXRQr2_Chr12g0546091"/>
    <property type="gene ID" value="HanXRQr2_Chr12g0546091"/>
</dbReference>
<name>A0A251T6A4_HELAN</name>
<dbReference type="Proteomes" id="UP000215914">
    <property type="component" value="Chromosome 12"/>
</dbReference>
<dbReference type="EMBL" id="CM007901">
    <property type="protein sequence ID" value="OTG05441.1"/>
    <property type="molecule type" value="Genomic_DNA"/>
</dbReference>
<sequence length="56" mass="6341">MNADVKKVVKKDMKVRNNERKQVETPNKGVGEVRMVKNRRLSTSKVGDKDDNVVDG</sequence>